<evidence type="ECO:0000256" key="1">
    <source>
        <dbReference type="ARBA" id="ARBA00004173"/>
    </source>
</evidence>
<comment type="caution">
    <text evidence="9">The sequence shown here is derived from an EMBL/GenBank/DDBJ whole genome shotgun (WGS) entry which is preliminary data.</text>
</comment>
<evidence type="ECO:0000256" key="2">
    <source>
        <dbReference type="ARBA" id="ARBA00009863"/>
    </source>
</evidence>
<dbReference type="PANTHER" id="PTHR12810:SF0">
    <property type="entry name" value="SMALL RIBOSOMAL SUBUNIT PROTEIN MS29"/>
    <property type="match status" value="1"/>
</dbReference>
<dbReference type="GO" id="GO:0003735">
    <property type="term" value="F:structural constituent of ribosome"/>
    <property type="evidence" value="ECO:0007669"/>
    <property type="project" value="TreeGrafter"/>
</dbReference>
<accession>A0A9P5SFD2</accession>
<keyword evidence="10" id="KW-1185">Reference proteome</keyword>
<dbReference type="SUPFAM" id="SSF52540">
    <property type="entry name" value="P-loop containing nucleoside triphosphate hydrolases"/>
    <property type="match status" value="1"/>
</dbReference>
<dbReference type="Pfam" id="PF10236">
    <property type="entry name" value="DAP3"/>
    <property type="match status" value="1"/>
</dbReference>
<name>A0A9P5SFD2_9FUNG</name>
<organism evidence="9 10">
    <name type="scientific">Podila minutissima</name>
    <dbReference type="NCBI Taxonomy" id="64525"/>
    <lineage>
        <taxon>Eukaryota</taxon>
        <taxon>Fungi</taxon>
        <taxon>Fungi incertae sedis</taxon>
        <taxon>Mucoromycota</taxon>
        <taxon>Mortierellomycotina</taxon>
        <taxon>Mortierellomycetes</taxon>
        <taxon>Mortierellales</taxon>
        <taxon>Mortierellaceae</taxon>
        <taxon>Podila</taxon>
    </lineage>
</organism>
<evidence type="ECO:0000256" key="7">
    <source>
        <dbReference type="ARBA" id="ARBA00035140"/>
    </source>
</evidence>
<dbReference type="Gene3D" id="3.40.50.300">
    <property type="entry name" value="P-loop containing nucleotide triphosphate hydrolases"/>
    <property type="match status" value="1"/>
</dbReference>
<keyword evidence="5" id="KW-0496">Mitochondrion</keyword>
<dbReference type="GO" id="GO:0005763">
    <property type="term" value="C:mitochondrial small ribosomal subunit"/>
    <property type="evidence" value="ECO:0007669"/>
    <property type="project" value="TreeGrafter"/>
</dbReference>
<evidence type="ECO:0000256" key="3">
    <source>
        <dbReference type="ARBA" id="ARBA00022946"/>
    </source>
</evidence>
<proteinExistence type="inferred from homology"/>
<evidence type="ECO:0000313" key="10">
    <source>
        <dbReference type="Proteomes" id="UP000696485"/>
    </source>
</evidence>
<evidence type="ECO:0000256" key="6">
    <source>
        <dbReference type="ARBA" id="ARBA00023274"/>
    </source>
</evidence>
<evidence type="ECO:0000256" key="5">
    <source>
        <dbReference type="ARBA" id="ARBA00023128"/>
    </source>
</evidence>
<dbReference type="EMBL" id="JAAAUY010000658">
    <property type="protein sequence ID" value="KAF9327507.1"/>
    <property type="molecule type" value="Genomic_DNA"/>
</dbReference>
<comment type="subcellular location">
    <subcellularLocation>
        <location evidence="1">Mitochondrion</location>
    </subcellularLocation>
</comment>
<dbReference type="PANTHER" id="PTHR12810">
    <property type="entry name" value="MITOCHONDRIAL 28S RIBOSOMAL PROTEIN S29"/>
    <property type="match status" value="1"/>
</dbReference>
<dbReference type="InterPro" id="IPR019368">
    <property type="entry name" value="Ribosomal_mS29"/>
</dbReference>
<dbReference type="Proteomes" id="UP000696485">
    <property type="component" value="Unassembled WGS sequence"/>
</dbReference>
<feature type="region of interest" description="Disordered" evidence="8">
    <location>
        <begin position="53"/>
        <end position="85"/>
    </location>
</feature>
<evidence type="ECO:0000313" key="9">
    <source>
        <dbReference type="EMBL" id="KAF9327507.1"/>
    </source>
</evidence>
<dbReference type="InterPro" id="IPR027417">
    <property type="entry name" value="P-loop_NTPase"/>
</dbReference>
<protein>
    <recommendedName>
        <fullName evidence="7">Small ribosomal subunit protein mS29</fullName>
    </recommendedName>
</protein>
<evidence type="ECO:0000256" key="8">
    <source>
        <dbReference type="SAM" id="MobiDB-lite"/>
    </source>
</evidence>
<comment type="similarity">
    <text evidence="2">Belongs to the mitochondrion-specific ribosomal protein mS29 family.</text>
</comment>
<sequence length="448" mass="48787">MAHRAAFQMTPLLNRSSMTLTSRVRAMVPAQYANYVTASAVVYAGGKARKAAPKVKQQSNSFRRKKAEDEDKSEGGSGGAARLNEKYYKPPTPVKVEEFIPSSATKENVGKVLGFPTNVIPALSQTAYPTLLSEQFDLIKPAALVVRESTVNLLEKIDASMKTPSSQTRLVLTGDSGSGKSAMLLQTVSHCLSAGWAVIYIPRASTWMNSSYAYNTVPQSTSFVQPLLASTLVGQIHNVNKSVLSKLVTSEKAKVGRHDVEKGTSLSALLEVGVKDQFAAQDVMEVFMKEMGAQKEIPTLIAVDEINSFFRPTQYLRQDGKEMDPEHLKLPKLFLNYISGKSSLNNGAVVAATSDSLMINKSEVLEVALGTKVVSPYKSLSQTIMPWATGLTAVQVPNYTREEAKGVFDYYKKGNIIFDAASEPLFLNKFITSNGNPRKFFTACAKGI</sequence>
<keyword evidence="6" id="KW-0687">Ribonucleoprotein</keyword>
<keyword evidence="3" id="KW-0809">Transit peptide</keyword>
<keyword evidence="4 9" id="KW-0689">Ribosomal protein</keyword>
<reference evidence="9" key="1">
    <citation type="journal article" date="2020" name="Fungal Divers.">
        <title>Resolving the Mortierellaceae phylogeny through synthesis of multi-gene phylogenetics and phylogenomics.</title>
        <authorList>
            <person name="Vandepol N."/>
            <person name="Liber J."/>
            <person name="Desiro A."/>
            <person name="Na H."/>
            <person name="Kennedy M."/>
            <person name="Barry K."/>
            <person name="Grigoriev I.V."/>
            <person name="Miller A.N."/>
            <person name="O'Donnell K."/>
            <person name="Stajich J.E."/>
            <person name="Bonito G."/>
        </authorList>
    </citation>
    <scope>NUCLEOTIDE SEQUENCE</scope>
    <source>
        <strain evidence="9">NVP1</strain>
    </source>
</reference>
<evidence type="ECO:0000256" key="4">
    <source>
        <dbReference type="ARBA" id="ARBA00022980"/>
    </source>
</evidence>
<dbReference type="AlphaFoldDB" id="A0A9P5SFD2"/>
<gene>
    <name evidence="9" type="primary">RSM23</name>
    <name evidence="9" type="ORF">BG006_009194</name>
</gene>